<gene>
    <name evidence="3" type="ORF">AAG570_007010</name>
</gene>
<feature type="transmembrane region" description="Helical" evidence="2">
    <location>
        <begin position="143"/>
        <end position="163"/>
    </location>
</feature>
<evidence type="ECO:0000256" key="2">
    <source>
        <dbReference type="SAM" id="Phobius"/>
    </source>
</evidence>
<dbReference type="EMBL" id="JBFDAA010000002">
    <property type="protein sequence ID" value="KAL1140033.1"/>
    <property type="molecule type" value="Genomic_DNA"/>
</dbReference>
<keyword evidence="2" id="KW-1133">Transmembrane helix</keyword>
<feature type="compositionally biased region" description="Basic and acidic residues" evidence="1">
    <location>
        <begin position="13"/>
        <end position="22"/>
    </location>
</feature>
<dbReference type="Proteomes" id="UP001558652">
    <property type="component" value="Unassembled WGS sequence"/>
</dbReference>
<feature type="region of interest" description="Disordered" evidence="1">
    <location>
        <begin position="1"/>
        <end position="30"/>
    </location>
</feature>
<feature type="compositionally biased region" description="Basic and acidic residues" evidence="1">
    <location>
        <begin position="414"/>
        <end position="433"/>
    </location>
</feature>
<evidence type="ECO:0000256" key="1">
    <source>
        <dbReference type="SAM" id="MobiDB-lite"/>
    </source>
</evidence>
<keyword evidence="2" id="KW-0472">Membrane</keyword>
<dbReference type="AlphaFoldDB" id="A0ABD0ZGW6"/>
<feature type="compositionally biased region" description="Pro residues" evidence="1">
    <location>
        <begin position="397"/>
        <end position="407"/>
    </location>
</feature>
<comment type="caution">
    <text evidence="3">The sequence shown here is derived from an EMBL/GenBank/DDBJ whole genome shotgun (WGS) entry which is preliminary data.</text>
</comment>
<keyword evidence="4" id="KW-1185">Reference proteome</keyword>
<name>A0ABD0ZGW6_9HEMI</name>
<accession>A0ABD0ZGW6</accession>
<proteinExistence type="predicted"/>
<evidence type="ECO:0000313" key="3">
    <source>
        <dbReference type="EMBL" id="KAL1140033.1"/>
    </source>
</evidence>
<feature type="compositionally biased region" description="Basic and acidic residues" evidence="1">
    <location>
        <begin position="329"/>
        <end position="353"/>
    </location>
</feature>
<protein>
    <submittedName>
        <fullName evidence="3">Uncharacterized protein</fullName>
    </submittedName>
</protein>
<feature type="region of interest" description="Disordered" evidence="1">
    <location>
        <begin position="329"/>
        <end position="456"/>
    </location>
</feature>
<keyword evidence="2" id="KW-0812">Transmembrane</keyword>
<feature type="compositionally biased region" description="Low complexity" evidence="1">
    <location>
        <begin position="356"/>
        <end position="366"/>
    </location>
</feature>
<feature type="compositionally biased region" description="Basic residues" evidence="1">
    <location>
        <begin position="1"/>
        <end position="12"/>
    </location>
</feature>
<sequence>MASKRRNMFHKNKTQETTEKGWKGVPNGGVQGHRRVNETLGNLPTICVIKIWRGDQWECEDVADRPMGSGLCHPPMKGWGAPLREAWADPHHHRPPCPGVGEKAHIGAPATPDPPTILRTHPRAITLLHRPLRQSQKMGRNGSCLLLWALLAVTPVIGSARYGPLPRAPLYTPRTAFRPQTHYAPPYYAPQEPFPQVVDFYYPLDPYDKYRLYQVPYYYPEPPLPYFLPEDDASLEDDLSSEEEEAPYGQETWYADRKDANAEANALFLHNLILAQMYKDAAASGAYRYYPGYYGGDEWDEGYVYGEPVADPTAAAVAREQEEVRQLKSLAEDRHQPPLERSKHDTLFGDQRRRAASTATASAQQRLRYPANEWRPDADKRNAGSALQEEPQYRQPPALPSPTPTPHQPSVYDSIKKLLHMQDRLEQKNESRPQKRSYIPSEESLVEQLDSLKKSA</sequence>
<reference evidence="3 4" key="1">
    <citation type="submission" date="2024-07" db="EMBL/GenBank/DDBJ databases">
        <title>Chromosome-level genome assembly of the water stick insect Ranatra chinensis (Heteroptera: Nepidae).</title>
        <authorList>
            <person name="Liu X."/>
        </authorList>
    </citation>
    <scope>NUCLEOTIDE SEQUENCE [LARGE SCALE GENOMIC DNA]</scope>
    <source>
        <strain evidence="3">Cailab_2021Rc</strain>
        <tissue evidence="3">Muscle</tissue>
    </source>
</reference>
<organism evidence="3 4">
    <name type="scientific">Ranatra chinensis</name>
    <dbReference type="NCBI Taxonomy" id="642074"/>
    <lineage>
        <taxon>Eukaryota</taxon>
        <taxon>Metazoa</taxon>
        <taxon>Ecdysozoa</taxon>
        <taxon>Arthropoda</taxon>
        <taxon>Hexapoda</taxon>
        <taxon>Insecta</taxon>
        <taxon>Pterygota</taxon>
        <taxon>Neoptera</taxon>
        <taxon>Paraneoptera</taxon>
        <taxon>Hemiptera</taxon>
        <taxon>Heteroptera</taxon>
        <taxon>Panheteroptera</taxon>
        <taxon>Nepomorpha</taxon>
        <taxon>Nepidae</taxon>
        <taxon>Ranatrinae</taxon>
        <taxon>Ranatra</taxon>
    </lineage>
</organism>
<evidence type="ECO:0000313" key="4">
    <source>
        <dbReference type="Proteomes" id="UP001558652"/>
    </source>
</evidence>